<sequence length="63" mass="7043">MPTGSHSWTFLGSPKHFYDHYHMRSFSQLRISNTMYSFVIVFYKHSGCSSVGNPLGGPPAHGP</sequence>
<proteinExistence type="predicted"/>
<evidence type="ECO:0000313" key="1">
    <source>
        <dbReference type="EMBL" id="KAJ8968868.1"/>
    </source>
</evidence>
<dbReference type="Proteomes" id="UP001162164">
    <property type="component" value="Unassembled WGS sequence"/>
</dbReference>
<keyword evidence="2" id="KW-1185">Reference proteome</keyword>
<evidence type="ECO:0000313" key="2">
    <source>
        <dbReference type="Proteomes" id="UP001162164"/>
    </source>
</evidence>
<accession>A0ABQ9IXZ4</accession>
<protein>
    <submittedName>
        <fullName evidence="1">Uncharacterized protein</fullName>
    </submittedName>
</protein>
<dbReference type="EMBL" id="JAPWTJ010001917">
    <property type="protein sequence ID" value="KAJ8968868.1"/>
    <property type="molecule type" value="Genomic_DNA"/>
</dbReference>
<reference evidence="1" key="1">
    <citation type="journal article" date="2023" name="Insect Mol. Biol.">
        <title>Genome sequencing provides insights into the evolution of gene families encoding plant cell wall-degrading enzymes in longhorned beetles.</title>
        <authorList>
            <person name="Shin N.R."/>
            <person name="Okamura Y."/>
            <person name="Kirsch R."/>
            <person name="Pauchet Y."/>
        </authorList>
    </citation>
    <scope>NUCLEOTIDE SEQUENCE</scope>
    <source>
        <strain evidence="1">MMC_N1</strain>
    </source>
</reference>
<name>A0ABQ9IXZ4_9CUCU</name>
<gene>
    <name evidence="1" type="ORF">NQ317_008124</name>
</gene>
<organism evidence="1 2">
    <name type="scientific">Molorchus minor</name>
    <dbReference type="NCBI Taxonomy" id="1323400"/>
    <lineage>
        <taxon>Eukaryota</taxon>
        <taxon>Metazoa</taxon>
        <taxon>Ecdysozoa</taxon>
        <taxon>Arthropoda</taxon>
        <taxon>Hexapoda</taxon>
        <taxon>Insecta</taxon>
        <taxon>Pterygota</taxon>
        <taxon>Neoptera</taxon>
        <taxon>Endopterygota</taxon>
        <taxon>Coleoptera</taxon>
        <taxon>Polyphaga</taxon>
        <taxon>Cucujiformia</taxon>
        <taxon>Chrysomeloidea</taxon>
        <taxon>Cerambycidae</taxon>
        <taxon>Lamiinae</taxon>
        <taxon>Monochamini</taxon>
        <taxon>Molorchus</taxon>
    </lineage>
</organism>
<comment type="caution">
    <text evidence="1">The sequence shown here is derived from an EMBL/GenBank/DDBJ whole genome shotgun (WGS) entry which is preliminary data.</text>
</comment>